<dbReference type="Pfam" id="PF03721">
    <property type="entry name" value="UDPG_MGDP_dh_N"/>
    <property type="match status" value="1"/>
</dbReference>
<accession>A0A2H0U7S4</accession>
<dbReference type="AlphaFoldDB" id="A0A2H0U7S4"/>
<evidence type="ECO:0000313" key="4">
    <source>
        <dbReference type="EMBL" id="PIR82463.1"/>
    </source>
</evidence>
<dbReference type="PANTHER" id="PTHR43750">
    <property type="entry name" value="UDP-GLUCOSE 6-DEHYDROGENASE TUAD"/>
    <property type="match status" value="1"/>
</dbReference>
<dbReference type="PANTHER" id="PTHR43750:SF2">
    <property type="entry name" value="UDP-GLUCOSE 6-DEHYDROGENASE"/>
    <property type="match status" value="1"/>
</dbReference>
<dbReference type="Proteomes" id="UP000231379">
    <property type="component" value="Unassembled WGS sequence"/>
</dbReference>
<evidence type="ECO:0000259" key="3">
    <source>
        <dbReference type="Pfam" id="PF03721"/>
    </source>
</evidence>
<gene>
    <name evidence="4" type="ORF">COU20_02395</name>
</gene>
<comment type="caution">
    <text evidence="4">The sequence shown here is derived from an EMBL/GenBank/DDBJ whole genome shotgun (WGS) entry which is preliminary data.</text>
</comment>
<dbReference type="EMBL" id="PFBM01000014">
    <property type="protein sequence ID" value="PIR82463.1"/>
    <property type="molecule type" value="Genomic_DNA"/>
</dbReference>
<dbReference type="Pfam" id="PF00984">
    <property type="entry name" value="UDPG_MGDP_dh"/>
    <property type="match status" value="1"/>
</dbReference>
<dbReference type="InterPro" id="IPR036291">
    <property type="entry name" value="NAD(P)-bd_dom_sf"/>
</dbReference>
<dbReference type="InterPro" id="IPR014026">
    <property type="entry name" value="UDP-Glc/GDP-Man_DH_dimer"/>
</dbReference>
<proteinExistence type="inferred from homology"/>
<comment type="similarity">
    <text evidence="1">Belongs to the UDP-glucose/GDP-mannose dehydrogenase family.</text>
</comment>
<dbReference type="InterPro" id="IPR013328">
    <property type="entry name" value="6PGD_dom2"/>
</dbReference>
<evidence type="ECO:0008006" key="6">
    <source>
        <dbReference type="Google" id="ProtNLM"/>
    </source>
</evidence>
<protein>
    <recommendedName>
        <fullName evidence="6">UDP-glucose/GDP-mannose dehydrogenase family protein</fullName>
    </recommendedName>
</protein>
<dbReference type="GO" id="GO:0016616">
    <property type="term" value="F:oxidoreductase activity, acting on the CH-OH group of donors, NAD or NADP as acceptor"/>
    <property type="evidence" value="ECO:0007669"/>
    <property type="project" value="InterPro"/>
</dbReference>
<evidence type="ECO:0000313" key="5">
    <source>
        <dbReference type="Proteomes" id="UP000231379"/>
    </source>
</evidence>
<evidence type="ECO:0000259" key="2">
    <source>
        <dbReference type="Pfam" id="PF00984"/>
    </source>
</evidence>
<dbReference type="Gene3D" id="3.40.50.720">
    <property type="entry name" value="NAD(P)-binding Rossmann-like Domain"/>
    <property type="match status" value="1"/>
</dbReference>
<feature type="domain" description="UDP-glucose/GDP-mannose dehydrogenase dimerisation" evidence="2">
    <location>
        <begin position="163"/>
        <end position="248"/>
    </location>
</feature>
<dbReference type="InterPro" id="IPR008927">
    <property type="entry name" value="6-PGluconate_DH-like_C_sf"/>
</dbReference>
<name>A0A2H0U7S4_9BACT</name>
<reference evidence="5" key="1">
    <citation type="submission" date="2017-09" db="EMBL/GenBank/DDBJ databases">
        <title>Depth-based differentiation of microbial function through sediment-hosted aquifers and enrichment of novel symbionts in the deep terrestrial subsurface.</title>
        <authorList>
            <person name="Probst A.J."/>
            <person name="Ladd B."/>
            <person name="Jarett J.K."/>
            <person name="Geller-Mcgrath D.E."/>
            <person name="Sieber C.M.K."/>
            <person name="Emerson J.B."/>
            <person name="Anantharaman K."/>
            <person name="Thomas B.C."/>
            <person name="Malmstrom R."/>
            <person name="Stieglmeier M."/>
            <person name="Klingl A."/>
            <person name="Woyke T."/>
            <person name="Ryan C.M."/>
            <person name="Banfield J.F."/>
        </authorList>
    </citation>
    <scope>NUCLEOTIDE SEQUENCE [LARGE SCALE GENOMIC DNA]</scope>
</reference>
<evidence type="ECO:0000256" key="1">
    <source>
        <dbReference type="ARBA" id="ARBA00006601"/>
    </source>
</evidence>
<dbReference type="Gene3D" id="1.10.1040.10">
    <property type="entry name" value="N-(1-d-carboxylethyl)-l-norvaline Dehydrogenase, domain 2"/>
    <property type="match status" value="1"/>
</dbReference>
<dbReference type="GO" id="GO:0051287">
    <property type="term" value="F:NAD binding"/>
    <property type="evidence" value="ECO:0007669"/>
    <property type="project" value="InterPro"/>
</dbReference>
<sequence>MANKLLVGFIGQGYIGKNYADDFERRGYAVVRYALEEPYNGNKAKVAECDVVIIAVPTPTTSGQFDLSVVESVLQLVGEGKIAVIKSTVLPGTTAELQNRHNTVTILYSPEFLSERTAAEDAAHPFSNIIGMPEESERHRAAAELVHSVLPKAQYSLTCTSTEAELIKYTHNGSGYIQIVFFNMMYDLARSLGCDWNTIEEAIRNDPLVCNRYAKPVHASGHPGAKQGRGAGGHCFIKDMAALSELYARRLSDDARGQSFLRAMECKNVDLLTKSGKDLDLLKGVYGENPEDICAS</sequence>
<organism evidence="4 5">
    <name type="scientific">Candidatus Kaiserbacteria bacterium CG10_big_fil_rev_8_21_14_0_10_59_10</name>
    <dbReference type="NCBI Taxonomy" id="1974612"/>
    <lineage>
        <taxon>Bacteria</taxon>
        <taxon>Candidatus Kaiseribacteriota</taxon>
    </lineage>
</organism>
<feature type="domain" description="UDP-glucose/GDP-mannose dehydrogenase N-terminal" evidence="3">
    <location>
        <begin position="43"/>
        <end position="140"/>
    </location>
</feature>
<dbReference type="SUPFAM" id="SSF51735">
    <property type="entry name" value="NAD(P)-binding Rossmann-fold domains"/>
    <property type="match status" value="1"/>
</dbReference>
<dbReference type="SUPFAM" id="SSF48179">
    <property type="entry name" value="6-phosphogluconate dehydrogenase C-terminal domain-like"/>
    <property type="match status" value="1"/>
</dbReference>
<dbReference type="InterPro" id="IPR001732">
    <property type="entry name" value="UDP-Glc/GDP-Man_DH_N"/>
</dbReference>